<evidence type="ECO:0000313" key="5">
    <source>
        <dbReference type="EMBL" id="SNS64338.1"/>
    </source>
</evidence>
<evidence type="ECO:0000256" key="2">
    <source>
        <dbReference type="ARBA" id="ARBA00023125"/>
    </source>
</evidence>
<keyword evidence="6" id="KW-1185">Reference proteome</keyword>
<proteinExistence type="inferred from homology"/>
<dbReference type="GO" id="GO:0003677">
    <property type="term" value="F:DNA binding"/>
    <property type="evidence" value="ECO:0007669"/>
    <property type="project" value="UniProtKB-KW"/>
</dbReference>
<evidence type="ECO:0000256" key="1">
    <source>
        <dbReference type="ARBA" id="ARBA00008857"/>
    </source>
</evidence>
<keyword evidence="3" id="KW-1133">Transmembrane helix</keyword>
<dbReference type="Pfam" id="PF13495">
    <property type="entry name" value="Phage_int_SAM_4"/>
    <property type="match status" value="1"/>
</dbReference>
<evidence type="ECO:0000259" key="4">
    <source>
        <dbReference type="Pfam" id="PF13495"/>
    </source>
</evidence>
<keyword evidence="2" id="KW-0238">DNA-binding</keyword>
<dbReference type="Gene3D" id="1.10.150.130">
    <property type="match status" value="1"/>
</dbReference>
<organism evidence="5 6">
    <name type="scientific">Anaerovirgula multivorans</name>
    <dbReference type="NCBI Taxonomy" id="312168"/>
    <lineage>
        <taxon>Bacteria</taxon>
        <taxon>Bacillati</taxon>
        <taxon>Bacillota</taxon>
        <taxon>Clostridia</taxon>
        <taxon>Peptostreptococcales</taxon>
        <taxon>Natronincolaceae</taxon>
        <taxon>Anaerovirgula</taxon>
    </lineage>
</organism>
<dbReference type="Proteomes" id="UP000198304">
    <property type="component" value="Unassembled WGS sequence"/>
</dbReference>
<keyword evidence="3" id="KW-0812">Transmembrane</keyword>
<gene>
    <name evidence="5" type="ORF">SAMN05446037_101571</name>
</gene>
<evidence type="ECO:0000256" key="3">
    <source>
        <dbReference type="SAM" id="Phobius"/>
    </source>
</evidence>
<dbReference type="EMBL" id="FZOJ01000015">
    <property type="protein sequence ID" value="SNS64338.1"/>
    <property type="molecule type" value="Genomic_DNA"/>
</dbReference>
<dbReference type="AlphaFoldDB" id="A0A239G6D8"/>
<accession>A0A239G6D8</accession>
<dbReference type="InterPro" id="IPR010998">
    <property type="entry name" value="Integrase_recombinase_N"/>
</dbReference>
<dbReference type="InterPro" id="IPR004107">
    <property type="entry name" value="Integrase_SAM-like_N"/>
</dbReference>
<sequence>MSQLLEKMKMNLALKGYSLNTQKTYLKNVIHFSNYFNKPPELLTEDDIREYLFHNISVRKLSASFYLHNYLLYLFYQIGYSSYSYYLFLLSTPYPCINFYMSLSFLFKSTL</sequence>
<reference evidence="6" key="1">
    <citation type="submission" date="2017-06" db="EMBL/GenBank/DDBJ databases">
        <authorList>
            <person name="Varghese N."/>
            <person name="Submissions S."/>
        </authorList>
    </citation>
    <scope>NUCLEOTIDE SEQUENCE [LARGE SCALE GENOMIC DNA]</scope>
    <source>
        <strain evidence="6">SCA</strain>
    </source>
</reference>
<evidence type="ECO:0000313" key="6">
    <source>
        <dbReference type="Proteomes" id="UP000198304"/>
    </source>
</evidence>
<dbReference type="GO" id="GO:0015074">
    <property type="term" value="P:DNA integration"/>
    <property type="evidence" value="ECO:0007669"/>
    <property type="project" value="InterPro"/>
</dbReference>
<keyword evidence="3" id="KW-0472">Membrane</keyword>
<feature type="domain" description="Integrase SAM-like N-terminal" evidence="4">
    <location>
        <begin position="4"/>
        <end position="76"/>
    </location>
</feature>
<feature type="transmembrane region" description="Helical" evidence="3">
    <location>
        <begin position="85"/>
        <end position="107"/>
    </location>
</feature>
<feature type="transmembrane region" description="Helical" evidence="3">
    <location>
        <begin position="61"/>
        <end position="79"/>
    </location>
</feature>
<name>A0A239G6D8_9FIRM</name>
<comment type="similarity">
    <text evidence="1">Belongs to the 'phage' integrase family.</text>
</comment>
<protein>
    <submittedName>
        <fullName evidence="5">Phage integrase, N-terminal SAM-like domain</fullName>
    </submittedName>
</protein>
<dbReference type="OrthoDB" id="9785687at2"/>